<keyword evidence="2" id="KW-0285">Flavoprotein</keyword>
<evidence type="ECO:0000259" key="9">
    <source>
        <dbReference type="PROSITE" id="PS51387"/>
    </source>
</evidence>
<sequence length="957" mass="105497">MDLYASFLSALRADGFAGDLSQEPSVRQVLATDNSIYQVVPDAVAFPKSTEDLQLIGKLLALPQFDRIVVRPRGGGTGTNGQSLGGGLVIEFSRYLTAILEINVEERWARVQPGVIKDKLNEALLPFGLFFAPELSTSNRATIGGMISTDACGQGSCLYGKTSNHILELQSVLVGGETFNAHPRSLNEIDNGTGREGDILHALSRVAHEYADLIEDRFPKMNRFLTGYDLAHLLNEKGEIDPRAVLCGSEGTLALLTEAKVNLVPIPKVSQQINIFYDDFQAGLTEARLLAGLGAAAVETIDSRVLSLAQADPIWEQVAQFFPDHGAKGVNLVEFAGDDEAQIAAHVDAALSRLRESPSMRRGYTLARGTDVARITEMRKKAVGLLGRTAGARRPVPFVEDCAVPPENLEPFIREFRAILDREKLQYGMFGHVDAGVLHVRPALDLTNPEDEPLVRRVTEQVEALARKYGGLLWGEHGKGFRSEFVPQVFGSLYPALEEIKRAFDPNDQLNPGKIASSRGAPLHKIDEVPLRGASDRQIPKHRRQEFEGAVSCNGNGACFNQMQNDVMCPSYKATNDRRNSPKGRSALVREWLRQGGPDGKADPKFERDVKHALDECLSCKACARACPVQVDVPSFRARFMESWYSRHKRPLRDVLLAGLEVIVPIASRFPSLSNLGLDGPFTPLLKGLGLTHLPRLPKPLRHDDMQGAGLQQLRVGALPDPETSVIIVPDAFTRYFEPALVLDLARIMKTLGYSPYLMPFRPSGKPLHVLGKLEAFERQARRNADALNAIERKGFALVGIEPATTLTYQDEYRDLAPGGVPVQLPQQWLAARTSELSTLERKHTANPLTLMLHCTERTMRPESKGEWSAIFNALGTEISVPNAGCCGMAGTWGHETRNVKTSARIFEMSWRQHVERQGRQILATGFSCRCQTKIQAGRDIAHPLQEVRRMIYGDGF</sequence>
<evidence type="ECO:0000313" key="10">
    <source>
        <dbReference type="EMBL" id="MBI1622700.1"/>
    </source>
</evidence>
<evidence type="ECO:0000256" key="7">
    <source>
        <dbReference type="ARBA" id="ARBA00023014"/>
    </source>
</evidence>
<keyword evidence="5" id="KW-0560">Oxidoreductase</keyword>
<proteinExistence type="predicted"/>
<dbReference type="EMBL" id="JADGMQ010000021">
    <property type="protein sequence ID" value="MBI1622700.1"/>
    <property type="molecule type" value="Genomic_DNA"/>
</dbReference>
<evidence type="ECO:0000256" key="6">
    <source>
        <dbReference type="ARBA" id="ARBA00023004"/>
    </source>
</evidence>
<keyword evidence="6" id="KW-0408">Iron</keyword>
<dbReference type="PROSITE" id="PS51379">
    <property type="entry name" value="4FE4S_FER_2"/>
    <property type="match status" value="1"/>
</dbReference>
<evidence type="ECO:0000256" key="2">
    <source>
        <dbReference type="ARBA" id="ARBA00022630"/>
    </source>
</evidence>
<dbReference type="Proteomes" id="UP000601789">
    <property type="component" value="Unassembled WGS sequence"/>
</dbReference>
<dbReference type="PANTHER" id="PTHR11748:SF119">
    <property type="entry name" value="D-2-HYDROXYGLUTARATE DEHYDROGENASE"/>
    <property type="match status" value="1"/>
</dbReference>
<feature type="domain" description="FAD-binding PCMH-type" evidence="9">
    <location>
        <begin position="37"/>
        <end position="266"/>
    </location>
</feature>
<name>A0ABS0SHB4_9HYPH</name>
<dbReference type="SUPFAM" id="SSF55103">
    <property type="entry name" value="FAD-linked oxidases, C-terminal domain"/>
    <property type="match status" value="1"/>
</dbReference>
<dbReference type="InterPro" id="IPR016164">
    <property type="entry name" value="FAD-linked_Oxase-like_C"/>
</dbReference>
<reference evidence="10 11" key="1">
    <citation type="submission" date="2020-10" db="EMBL/GenBank/DDBJ databases">
        <title>Aquamicrobium zhengzhouensis sp. nov., a exopolysaccharide producing bacterium isolated from farmland soil.</title>
        <authorList>
            <person name="Wang X."/>
        </authorList>
    </citation>
    <scope>NUCLEOTIDE SEQUENCE [LARGE SCALE GENOMIC DNA]</scope>
    <source>
        <strain evidence="11">cd-1</strain>
    </source>
</reference>
<keyword evidence="7" id="KW-0411">Iron-sulfur</keyword>
<comment type="caution">
    <text evidence="10">The sequence shown here is derived from an EMBL/GenBank/DDBJ whole genome shotgun (WGS) entry which is preliminary data.</text>
</comment>
<dbReference type="InterPro" id="IPR017896">
    <property type="entry name" value="4Fe4S_Fe-S-bd"/>
</dbReference>
<dbReference type="PROSITE" id="PS00198">
    <property type="entry name" value="4FE4S_FER_1"/>
    <property type="match status" value="1"/>
</dbReference>
<dbReference type="InterPro" id="IPR009051">
    <property type="entry name" value="Helical_ferredxn"/>
</dbReference>
<dbReference type="InterPro" id="IPR006094">
    <property type="entry name" value="Oxid_FAD_bind_N"/>
</dbReference>
<dbReference type="InterPro" id="IPR004113">
    <property type="entry name" value="FAD-bd_oxidored_4_C"/>
</dbReference>
<evidence type="ECO:0000313" key="11">
    <source>
        <dbReference type="Proteomes" id="UP000601789"/>
    </source>
</evidence>
<dbReference type="RefSeq" id="WP_198478236.1">
    <property type="nucleotide sequence ID" value="NZ_JADGMQ010000021.1"/>
</dbReference>
<feature type="domain" description="4Fe-4S ferredoxin-type" evidence="8">
    <location>
        <begin position="608"/>
        <end position="639"/>
    </location>
</feature>
<dbReference type="Pfam" id="PF13183">
    <property type="entry name" value="Fer4_8"/>
    <property type="match status" value="1"/>
</dbReference>
<dbReference type="InterPro" id="IPR017900">
    <property type="entry name" value="4Fe4S_Fe_S_CS"/>
</dbReference>
<gene>
    <name evidence="10" type="ORF">IOD40_18755</name>
</gene>
<dbReference type="Gene3D" id="1.10.1060.10">
    <property type="entry name" value="Alpha-helical ferredoxin"/>
    <property type="match status" value="1"/>
</dbReference>
<dbReference type="InterPro" id="IPR016166">
    <property type="entry name" value="FAD-bd_PCMH"/>
</dbReference>
<keyword evidence="3" id="KW-0479">Metal-binding</keyword>
<dbReference type="Gene3D" id="3.30.70.2740">
    <property type="match status" value="1"/>
</dbReference>
<evidence type="ECO:0000256" key="5">
    <source>
        <dbReference type="ARBA" id="ARBA00023002"/>
    </source>
</evidence>
<dbReference type="SUPFAM" id="SSF56176">
    <property type="entry name" value="FAD-binding/transporter-associated domain-like"/>
    <property type="match status" value="1"/>
</dbReference>
<evidence type="ECO:0000256" key="3">
    <source>
        <dbReference type="ARBA" id="ARBA00022723"/>
    </source>
</evidence>
<dbReference type="PANTHER" id="PTHR11748">
    <property type="entry name" value="D-LACTATE DEHYDROGENASE"/>
    <property type="match status" value="1"/>
</dbReference>
<protein>
    <submittedName>
        <fullName evidence="10">FAD-binding oxidoreductase</fullName>
    </submittedName>
</protein>
<dbReference type="PROSITE" id="PS51387">
    <property type="entry name" value="FAD_PCMH"/>
    <property type="match status" value="1"/>
</dbReference>
<evidence type="ECO:0000256" key="4">
    <source>
        <dbReference type="ARBA" id="ARBA00022827"/>
    </source>
</evidence>
<dbReference type="Gene3D" id="3.30.465.10">
    <property type="match status" value="1"/>
</dbReference>
<evidence type="ECO:0000256" key="1">
    <source>
        <dbReference type="ARBA" id="ARBA00001974"/>
    </source>
</evidence>
<dbReference type="Pfam" id="PF01565">
    <property type="entry name" value="FAD_binding_4"/>
    <property type="match status" value="1"/>
</dbReference>
<comment type="cofactor">
    <cofactor evidence="1">
        <name>FAD</name>
        <dbReference type="ChEBI" id="CHEBI:57692"/>
    </cofactor>
</comment>
<evidence type="ECO:0000259" key="8">
    <source>
        <dbReference type="PROSITE" id="PS51379"/>
    </source>
</evidence>
<dbReference type="InterPro" id="IPR036318">
    <property type="entry name" value="FAD-bd_PCMH-like_sf"/>
</dbReference>
<keyword evidence="11" id="KW-1185">Reference proteome</keyword>
<keyword evidence="4" id="KW-0274">FAD</keyword>
<dbReference type="InterPro" id="IPR016169">
    <property type="entry name" value="FAD-bd_PCMH_sub2"/>
</dbReference>
<dbReference type="SUPFAM" id="SSF46548">
    <property type="entry name" value="alpha-helical ferredoxin"/>
    <property type="match status" value="1"/>
</dbReference>
<dbReference type="Pfam" id="PF02913">
    <property type="entry name" value="FAD-oxidase_C"/>
    <property type="match status" value="1"/>
</dbReference>
<organism evidence="10 11">
    <name type="scientific">Aquamicrobium zhengzhouense</name>
    <dbReference type="NCBI Taxonomy" id="2781738"/>
    <lineage>
        <taxon>Bacteria</taxon>
        <taxon>Pseudomonadati</taxon>
        <taxon>Pseudomonadota</taxon>
        <taxon>Alphaproteobacteria</taxon>
        <taxon>Hyphomicrobiales</taxon>
        <taxon>Phyllobacteriaceae</taxon>
        <taxon>Aquamicrobium</taxon>
    </lineage>
</organism>
<accession>A0ABS0SHB4</accession>